<reference evidence="2 3" key="1">
    <citation type="submission" date="2020-08" db="EMBL/GenBank/DDBJ databases">
        <title>Genomic Encyclopedia of Type Strains, Phase IV (KMG-IV): sequencing the most valuable type-strain genomes for metagenomic binning, comparative biology and taxonomic classification.</title>
        <authorList>
            <person name="Goeker M."/>
        </authorList>
    </citation>
    <scope>NUCLEOTIDE SEQUENCE [LARGE SCALE GENOMIC DNA]</scope>
    <source>
        <strain evidence="2 3">DSM 21793</strain>
    </source>
</reference>
<proteinExistence type="predicted"/>
<sequence>MKTRSTLLGLMLGFGLLLLVGPQSASAQCCAPPPPPPVCCAPPTPPCCTQPPPPPTPPTTPCCGDPGRPNINVHVSNVNVAVASASSGARAGAGASAGAAVYYGGGYSGGYTPPMVTGSVQLNVDAGSRIRRVPYEASRMRTRQVVIQAVCIDARQIPHPASQVRPDRDIAASFEGELYRCIAGTWLQATIADFSGKVDFSGGKTMACEKGQALYHGRDGKLECRRQTPARDCNERSLLRRFGAGVKVLTITEIETYTAYREEEERLQTVSGSLSLDGGVGGYIY</sequence>
<gene>
    <name evidence="2" type="ORF">GGQ61_002838</name>
</gene>
<evidence type="ECO:0000256" key="1">
    <source>
        <dbReference type="SAM" id="SignalP"/>
    </source>
</evidence>
<keyword evidence="3" id="KW-1185">Reference proteome</keyword>
<dbReference type="EMBL" id="JACIDK010000003">
    <property type="protein sequence ID" value="MBB3892110.1"/>
    <property type="molecule type" value="Genomic_DNA"/>
</dbReference>
<dbReference type="AlphaFoldDB" id="A0A840A3M2"/>
<name>A0A840A3M2_9CAUL</name>
<feature type="chain" id="PRO_5032772308" evidence="1">
    <location>
        <begin position="28"/>
        <end position="285"/>
    </location>
</feature>
<keyword evidence="1" id="KW-0732">Signal</keyword>
<protein>
    <submittedName>
        <fullName evidence="2">Uncharacterized protein</fullName>
    </submittedName>
</protein>
<comment type="caution">
    <text evidence="2">The sequence shown here is derived from an EMBL/GenBank/DDBJ whole genome shotgun (WGS) entry which is preliminary data.</text>
</comment>
<dbReference type="Proteomes" id="UP000530564">
    <property type="component" value="Unassembled WGS sequence"/>
</dbReference>
<accession>A0A840A3M2</accession>
<evidence type="ECO:0000313" key="3">
    <source>
        <dbReference type="Proteomes" id="UP000530564"/>
    </source>
</evidence>
<feature type="signal peptide" evidence="1">
    <location>
        <begin position="1"/>
        <end position="27"/>
    </location>
</feature>
<organism evidence="2 3">
    <name type="scientific">Phenylobacterium haematophilum</name>
    <dbReference type="NCBI Taxonomy" id="98513"/>
    <lineage>
        <taxon>Bacteria</taxon>
        <taxon>Pseudomonadati</taxon>
        <taxon>Pseudomonadota</taxon>
        <taxon>Alphaproteobacteria</taxon>
        <taxon>Caulobacterales</taxon>
        <taxon>Caulobacteraceae</taxon>
        <taxon>Phenylobacterium</taxon>
    </lineage>
</organism>
<dbReference type="RefSeq" id="WP_221221017.1">
    <property type="nucleotide sequence ID" value="NZ_JACIDK010000003.1"/>
</dbReference>
<evidence type="ECO:0000313" key="2">
    <source>
        <dbReference type="EMBL" id="MBB3892110.1"/>
    </source>
</evidence>